<dbReference type="Proteomes" id="UP001177600">
    <property type="component" value="Segment"/>
</dbReference>
<reference evidence="24 25" key="1">
    <citation type="journal article" date="2022" name="bioRxiv">
        <title>African army ants at the forefront of virome surveillance in a remote tropical forest.</title>
        <authorList>
            <person name="Fritz M."/>
            <person name="Reggiardo B."/>
            <person name="Filloux D."/>
            <person name="Claude L."/>
            <person name="Fernandez E."/>
            <person name="Mahe F."/>
            <person name="Kraberger S."/>
            <person name="Custer J.M."/>
            <person name="Becquart P."/>
            <person name="Mebaley T.N."/>
            <person name="Kombila L.B."/>
            <person name="Lenguiya L.H."/>
            <person name="Boundenga L."/>
            <person name="Mombo I.M."/>
            <person name="Maganga G.D."/>
            <person name="Niama F.R."/>
            <person name="Koumba J.-S."/>
            <person name="Ogliastro M."/>
            <person name="Yvon M."/>
            <person name="Martin D.P."/>
            <person name="Blanc S."/>
            <person name="Varsani A."/>
            <person name="Leroy E."/>
            <person name="Roumagnac P."/>
        </authorList>
    </citation>
    <scope>NUCLEOTIDE SEQUENCE [LARGE SCALE GENOMIC DNA]</scope>
    <source>
        <strain evidence="24">183_1</strain>
    </source>
</reference>
<evidence type="ECO:0000256" key="14">
    <source>
        <dbReference type="ARBA" id="ARBA00022801"/>
    </source>
</evidence>
<protein>
    <recommendedName>
        <fullName evidence="5">Replication-associated protein</fullName>
    </recommendedName>
    <alternativeName>
        <fullName evidence="20">ATP-dependent helicase Rep</fullName>
    </alternativeName>
    <alternativeName>
        <fullName evidence="21">RepP</fullName>
    </alternativeName>
</protein>
<dbReference type="GO" id="GO:0016779">
    <property type="term" value="F:nucleotidyltransferase activity"/>
    <property type="evidence" value="ECO:0007669"/>
    <property type="project" value="UniProtKB-KW"/>
</dbReference>
<dbReference type="GO" id="GO:0003724">
    <property type="term" value="F:RNA helicase activity"/>
    <property type="evidence" value="ECO:0007669"/>
    <property type="project" value="InterPro"/>
</dbReference>
<evidence type="ECO:0000256" key="16">
    <source>
        <dbReference type="ARBA" id="ARBA00022840"/>
    </source>
</evidence>
<dbReference type="Gene3D" id="3.40.1310.20">
    <property type="match status" value="1"/>
</dbReference>
<comment type="similarity">
    <text evidence="4">Belongs to the nanoviruses/circoviruses replication-associated protein family.</text>
</comment>
<evidence type="ECO:0000256" key="22">
    <source>
        <dbReference type="ARBA" id="ARBA00049360"/>
    </source>
</evidence>
<evidence type="ECO:0000256" key="20">
    <source>
        <dbReference type="ARBA" id="ARBA00030754"/>
    </source>
</evidence>
<dbReference type="GO" id="GO:0016787">
    <property type="term" value="F:hydrolase activity"/>
    <property type="evidence" value="ECO:0007669"/>
    <property type="project" value="UniProtKB-KW"/>
</dbReference>
<dbReference type="Pfam" id="PF02407">
    <property type="entry name" value="Viral_Rep"/>
    <property type="match status" value="1"/>
</dbReference>
<evidence type="ECO:0000256" key="13">
    <source>
        <dbReference type="ARBA" id="ARBA00022759"/>
    </source>
</evidence>
<keyword evidence="18" id="KW-0238">DNA-binding</keyword>
<sequence>MALNNTLRRFCFTIPNYTDDDVRRVQEFAKNESKYFVYGREICPRTGTPHLQGLCNLQRPRRFNTVKRLLTSKAHIERAAASDQRNKEYCSKEGDVWEFGEPVGQGNRSDLQAVVDLVKNGERSIQRIADQCPIAFIKYSKGIKEYIKLVHPIADRDFKTDVYFYWGDPGSGKSRRALQEAEIFGGSIYYKPRGDWWDGYEQHDNVIIDDFYGWIKYDEMLKICDRYPYRVPIKGGYEIFTTKRIWITSNSPLDRIYRFIGYDCGALRRRLTKEEEMNYVYDSQ</sequence>
<dbReference type="GO" id="GO:0042025">
    <property type="term" value="C:host cell nucleus"/>
    <property type="evidence" value="ECO:0007669"/>
    <property type="project" value="UniProtKB-SubCell"/>
</dbReference>
<accession>A0AA47LW07</accession>
<dbReference type="KEGG" id="vg:80544739"/>
<dbReference type="InterPro" id="IPR049912">
    <property type="entry name" value="CRESS_DNA_REP"/>
</dbReference>
<keyword evidence="7" id="KW-0808">Transferase</keyword>
<dbReference type="InterPro" id="IPR027417">
    <property type="entry name" value="P-loop_NTPase"/>
</dbReference>
<comment type="subcellular location">
    <subcellularLocation>
        <location evidence="3">Host nucleus</location>
    </subcellularLocation>
</comment>
<dbReference type="GO" id="GO:0005524">
    <property type="term" value="F:ATP binding"/>
    <property type="evidence" value="ECO:0007669"/>
    <property type="project" value="UniProtKB-KW"/>
</dbReference>
<proteinExistence type="inferred from homology"/>
<keyword evidence="9" id="KW-0235">DNA replication</keyword>
<keyword evidence="13" id="KW-0255">Endonuclease</keyword>
<keyword evidence="16" id="KW-0067">ATP-binding</keyword>
<keyword evidence="10" id="KW-0540">Nuclease</keyword>
<dbReference type="PROSITE" id="PS52020">
    <property type="entry name" value="CRESS_DNA_REP"/>
    <property type="match status" value="1"/>
</dbReference>
<evidence type="ECO:0000256" key="2">
    <source>
        <dbReference type="ARBA" id="ARBA00001946"/>
    </source>
</evidence>
<keyword evidence="12" id="KW-0547">Nucleotide-binding</keyword>
<dbReference type="GO" id="GO:0006260">
    <property type="term" value="P:DNA replication"/>
    <property type="evidence" value="ECO:0007669"/>
    <property type="project" value="UniProtKB-KW"/>
</dbReference>
<dbReference type="RefSeq" id="YP_010805787.1">
    <property type="nucleotide sequence ID" value="NC_077205.1"/>
</dbReference>
<evidence type="ECO:0000256" key="17">
    <source>
        <dbReference type="ARBA" id="ARBA00023124"/>
    </source>
</evidence>
<evidence type="ECO:0000256" key="1">
    <source>
        <dbReference type="ARBA" id="ARBA00001936"/>
    </source>
</evidence>
<dbReference type="GO" id="GO:0003677">
    <property type="term" value="F:DNA binding"/>
    <property type="evidence" value="ECO:0007669"/>
    <property type="project" value="UniProtKB-KW"/>
</dbReference>
<dbReference type="InterPro" id="IPR000605">
    <property type="entry name" value="Helicase_SF3_ssDNA/RNA_vir"/>
</dbReference>
<comment type="cofactor">
    <cofactor evidence="1">
        <name>Mn(2+)</name>
        <dbReference type="ChEBI" id="CHEBI:29035"/>
    </cofactor>
</comment>
<dbReference type="SUPFAM" id="SSF52540">
    <property type="entry name" value="P-loop containing nucleoside triphosphate hydrolases"/>
    <property type="match status" value="1"/>
</dbReference>
<evidence type="ECO:0000256" key="6">
    <source>
        <dbReference type="ARBA" id="ARBA00022562"/>
    </source>
</evidence>
<keyword evidence="15" id="KW-0347">Helicase</keyword>
<evidence type="ECO:0000256" key="21">
    <source>
        <dbReference type="ARBA" id="ARBA00032243"/>
    </source>
</evidence>
<evidence type="ECO:0000256" key="5">
    <source>
        <dbReference type="ARBA" id="ARBA00014531"/>
    </source>
</evidence>
<name>A0AA47LW07_9CIRC</name>
<keyword evidence="19" id="KW-0511">Multifunctional enzyme</keyword>
<keyword evidence="6" id="KW-1048">Host nucleus</keyword>
<organism evidence="24 25">
    <name type="scientific">army ant associated cyclovirus 9 183_1</name>
    <dbReference type="NCBI Taxonomy" id="3070169"/>
    <lineage>
        <taxon>Viruses</taxon>
        <taxon>Monodnaviria</taxon>
        <taxon>Shotokuvirae</taxon>
        <taxon>Cressdnaviricota</taxon>
        <taxon>Arfiviricetes</taxon>
        <taxon>Cirlivirales</taxon>
        <taxon>Circoviridae</taxon>
        <taxon>Cyclovirus</taxon>
        <taxon>Cyclovirus ndanda</taxon>
    </lineage>
</organism>
<keyword evidence="17" id="KW-0190">Covalent protein-DNA linkage</keyword>
<dbReference type="GeneID" id="80544739"/>
<evidence type="ECO:0000256" key="19">
    <source>
        <dbReference type="ARBA" id="ARBA00023268"/>
    </source>
</evidence>
<dbReference type="Pfam" id="PF00910">
    <property type="entry name" value="RNA_helicase"/>
    <property type="match status" value="1"/>
</dbReference>
<dbReference type="GO" id="GO:0003723">
    <property type="term" value="F:RNA binding"/>
    <property type="evidence" value="ECO:0007669"/>
    <property type="project" value="InterPro"/>
</dbReference>
<evidence type="ECO:0000313" key="24">
    <source>
        <dbReference type="EMBL" id="WBG01488.1"/>
    </source>
</evidence>
<dbReference type="GO" id="GO:0004519">
    <property type="term" value="F:endonuclease activity"/>
    <property type="evidence" value="ECO:0007669"/>
    <property type="project" value="UniProtKB-KW"/>
</dbReference>
<keyword evidence="14" id="KW-0378">Hydrolase</keyword>
<evidence type="ECO:0000256" key="10">
    <source>
        <dbReference type="ARBA" id="ARBA00022722"/>
    </source>
</evidence>
<evidence type="ECO:0000259" key="23">
    <source>
        <dbReference type="PROSITE" id="PS52020"/>
    </source>
</evidence>
<keyword evidence="11" id="KW-0479">Metal-binding</keyword>
<evidence type="ECO:0000256" key="8">
    <source>
        <dbReference type="ARBA" id="ARBA00022695"/>
    </source>
</evidence>
<evidence type="ECO:0000256" key="7">
    <source>
        <dbReference type="ARBA" id="ARBA00022679"/>
    </source>
</evidence>
<comment type="catalytic activity">
    <reaction evidence="22">
        <text>ATP + H2O = ADP + phosphate + H(+)</text>
        <dbReference type="Rhea" id="RHEA:13065"/>
        <dbReference type="ChEBI" id="CHEBI:15377"/>
        <dbReference type="ChEBI" id="CHEBI:15378"/>
        <dbReference type="ChEBI" id="CHEBI:30616"/>
        <dbReference type="ChEBI" id="CHEBI:43474"/>
        <dbReference type="ChEBI" id="CHEBI:456216"/>
    </reaction>
</comment>
<keyword evidence="8" id="KW-0548">Nucleotidyltransferase</keyword>
<evidence type="ECO:0000256" key="3">
    <source>
        <dbReference type="ARBA" id="ARBA00004147"/>
    </source>
</evidence>
<evidence type="ECO:0000256" key="11">
    <source>
        <dbReference type="ARBA" id="ARBA00022723"/>
    </source>
</evidence>
<evidence type="ECO:0000256" key="15">
    <source>
        <dbReference type="ARBA" id="ARBA00022806"/>
    </source>
</evidence>
<keyword evidence="25" id="KW-1185">Reference proteome</keyword>
<evidence type="ECO:0000256" key="9">
    <source>
        <dbReference type="ARBA" id="ARBA00022705"/>
    </source>
</evidence>
<feature type="domain" description="CRESS-DNA virus Rep endonuclease" evidence="23">
    <location>
        <begin position="4"/>
        <end position="102"/>
    </location>
</feature>
<evidence type="ECO:0000256" key="12">
    <source>
        <dbReference type="ARBA" id="ARBA00022741"/>
    </source>
</evidence>
<evidence type="ECO:0000256" key="18">
    <source>
        <dbReference type="ARBA" id="ARBA00023125"/>
    </source>
</evidence>
<dbReference type="EMBL" id="ON324108">
    <property type="protein sequence ID" value="WBG01488.1"/>
    <property type="molecule type" value="Genomic_DNA"/>
</dbReference>
<comment type="cofactor">
    <cofactor evidence="2">
        <name>Mg(2+)</name>
        <dbReference type="ChEBI" id="CHEBI:18420"/>
    </cofactor>
</comment>
<evidence type="ECO:0000256" key="4">
    <source>
        <dbReference type="ARBA" id="ARBA00008545"/>
    </source>
</evidence>
<evidence type="ECO:0000313" key="25">
    <source>
        <dbReference type="Proteomes" id="UP001177600"/>
    </source>
</evidence>
<dbReference type="GO" id="GO:0046872">
    <property type="term" value="F:metal ion binding"/>
    <property type="evidence" value="ECO:0007669"/>
    <property type="project" value="UniProtKB-KW"/>
</dbReference>